<dbReference type="PANTHER" id="PTHR31061">
    <property type="entry name" value="LD22376P"/>
    <property type="match status" value="1"/>
</dbReference>
<feature type="transmembrane region" description="Helical" evidence="1">
    <location>
        <begin position="303"/>
        <end position="323"/>
    </location>
</feature>
<feature type="transmembrane region" description="Helical" evidence="1">
    <location>
        <begin position="96"/>
        <end position="117"/>
    </location>
</feature>
<protein>
    <recommendedName>
        <fullName evidence="2">DUF5009 domain-containing protein</fullName>
    </recommendedName>
</protein>
<feature type="transmembrane region" description="Helical" evidence="1">
    <location>
        <begin position="151"/>
        <end position="169"/>
    </location>
</feature>
<feature type="transmembrane region" description="Helical" evidence="1">
    <location>
        <begin position="245"/>
        <end position="267"/>
    </location>
</feature>
<sequence>MKRNQSLDALRGFAILAMVLSGSIAFGDVLPAWMYHAQVPPPNHTFDPTLPGITWVDLVFPFFLFSMGAAIPLSLDRYAKQDGPWTAVLFTAARRYVLLTFFALFTFHMRAWVISGAPGTQEYLLSILGFILLFFQFYETKQERYYQLFRLLKVAAFLIAVALLYFLSFNGKPFSLEKSDIIILVLGNMAFFGTLIWWFTRYRPMLRIGILPFVMAVFLGGKESGSWNETLFQFSPMVWAYKFYYLKYLFIIIPGTMAGEWLLRAAVQKTETPVTDYKRMAVISILSFSLVILNVALLFSRYLVMNLLITVVVLTILGFLLRSINKRQHLMLQRFFRAGVYLLLLGLFFEAYEGGIKKDFSTYSYYFVTSGLAFFMLIGFHGLQLFQSSGRLTHYLSLNGRNPMVAYVAGNLLLLPLLHLTGGITLFESMNSNAWIGFLRGALFTGIVSLITIFFTQRKWFWKT</sequence>
<dbReference type="Proteomes" id="UP000077177">
    <property type="component" value="Chromosome"/>
</dbReference>
<gene>
    <name evidence="3" type="ORF">SY85_05260</name>
</gene>
<evidence type="ECO:0000313" key="3">
    <source>
        <dbReference type="EMBL" id="ANE49990.1"/>
    </source>
</evidence>
<keyword evidence="4" id="KW-1185">Reference proteome</keyword>
<feature type="transmembrane region" description="Helical" evidence="1">
    <location>
        <begin position="433"/>
        <end position="455"/>
    </location>
</feature>
<keyword evidence="1" id="KW-0812">Transmembrane</keyword>
<feature type="transmembrane region" description="Helical" evidence="1">
    <location>
        <begin position="364"/>
        <end position="383"/>
    </location>
</feature>
<reference evidence="4" key="1">
    <citation type="submission" date="2015-01" db="EMBL/GenBank/DDBJ databases">
        <title>Flavisolibacter sp./LCS9/ whole genome sequencing.</title>
        <authorList>
            <person name="Kim M.K."/>
            <person name="Srinivasan S."/>
            <person name="Lee J.-J."/>
        </authorList>
    </citation>
    <scope>NUCLEOTIDE SEQUENCE [LARGE SCALE GENOMIC DNA]</scope>
    <source>
        <strain evidence="4">LCS9</strain>
    </source>
</reference>
<keyword evidence="1" id="KW-1133">Transmembrane helix</keyword>
<dbReference type="EMBL" id="CP011390">
    <property type="protein sequence ID" value="ANE49990.1"/>
    <property type="molecule type" value="Genomic_DNA"/>
</dbReference>
<feature type="transmembrane region" description="Helical" evidence="1">
    <location>
        <begin position="53"/>
        <end position="75"/>
    </location>
</feature>
<dbReference type="STRING" id="1492898.SY85_05260"/>
<feature type="transmembrane region" description="Helical" evidence="1">
    <location>
        <begin position="12"/>
        <end position="33"/>
    </location>
</feature>
<dbReference type="OrthoDB" id="9788724at2"/>
<evidence type="ECO:0000256" key="1">
    <source>
        <dbReference type="SAM" id="Phobius"/>
    </source>
</evidence>
<dbReference type="PATRIC" id="fig|1492898.3.peg.1145"/>
<organism evidence="3 4">
    <name type="scientific">Flavisolibacter tropicus</name>
    <dbReference type="NCBI Taxonomy" id="1492898"/>
    <lineage>
        <taxon>Bacteria</taxon>
        <taxon>Pseudomonadati</taxon>
        <taxon>Bacteroidota</taxon>
        <taxon>Chitinophagia</taxon>
        <taxon>Chitinophagales</taxon>
        <taxon>Chitinophagaceae</taxon>
        <taxon>Flavisolibacter</taxon>
    </lineage>
</organism>
<dbReference type="KEGG" id="fla:SY85_05260"/>
<evidence type="ECO:0000259" key="2">
    <source>
        <dbReference type="Pfam" id="PF16401"/>
    </source>
</evidence>
<keyword evidence="1" id="KW-0472">Membrane</keyword>
<dbReference type="Pfam" id="PF16401">
    <property type="entry name" value="DUF5009"/>
    <property type="match status" value="1"/>
</dbReference>
<dbReference type="AlphaFoldDB" id="A0A172TSI0"/>
<feature type="domain" description="DUF5009" evidence="2">
    <location>
        <begin position="3"/>
        <end position="262"/>
    </location>
</feature>
<accession>A0A172TSI0</accession>
<feature type="transmembrane region" description="Helical" evidence="1">
    <location>
        <begin position="335"/>
        <end position="352"/>
    </location>
</feature>
<dbReference type="PANTHER" id="PTHR31061:SF24">
    <property type="entry name" value="LD22376P"/>
    <property type="match status" value="1"/>
</dbReference>
<feature type="transmembrane region" description="Helical" evidence="1">
    <location>
        <begin position="123"/>
        <end position="139"/>
    </location>
</feature>
<proteinExistence type="predicted"/>
<feature type="transmembrane region" description="Helical" evidence="1">
    <location>
        <begin position="181"/>
        <end position="199"/>
    </location>
</feature>
<feature type="transmembrane region" description="Helical" evidence="1">
    <location>
        <begin position="279"/>
        <end position="297"/>
    </location>
</feature>
<reference evidence="3 4" key="2">
    <citation type="journal article" date="2016" name="Int. J. Syst. Evol. Microbiol.">
        <title>Flavisolibacter tropicus sp. nov., isolated from tropical soil.</title>
        <authorList>
            <person name="Lee J.J."/>
            <person name="Kang M.S."/>
            <person name="Kim G.S."/>
            <person name="Lee C.S."/>
            <person name="Lim S."/>
            <person name="Lee J."/>
            <person name="Roh S.H."/>
            <person name="Kang H."/>
            <person name="Ha J.M."/>
            <person name="Bae S."/>
            <person name="Jung H.Y."/>
            <person name="Kim M.K."/>
        </authorList>
    </citation>
    <scope>NUCLEOTIDE SEQUENCE [LARGE SCALE GENOMIC DNA]</scope>
    <source>
        <strain evidence="3 4">LCS9</strain>
    </source>
</reference>
<evidence type="ECO:0000313" key="4">
    <source>
        <dbReference type="Proteomes" id="UP000077177"/>
    </source>
</evidence>
<dbReference type="InterPro" id="IPR032176">
    <property type="entry name" value="DUF5009"/>
</dbReference>
<dbReference type="RefSeq" id="WP_066402157.1">
    <property type="nucleotide sequence ID" value="NZ_CP011390.1"/>
</dbReference>
<feature type="transmembrane region" description="Helical" evidence="1">
    <location>
        <begin position="404"/>
        <end position="427"/>
    </location>
</feature>
<name>A0A172TSI0_9BACT</name>